<protein>
    <submittedName>
        <fullName evidence="3">Uncharacterized protein LOC102805658</fullName>
    </submittedName>
</protein>
<dbReference type="Proteomes" id="UP000694865">
    <property type="component" value="Unplaced"/>
</dbReference>
<sequence>MKRLELAVCVVFLLMKSASGIHRTIDGMWHKGGQYVIHVEKTPPYVDIRSSSGTGLEEDCAEMCYSASTCETMMFTKALGDVETCFLFDKKFSELESFFCESGGLLCSEIWVKLPTQG</sequence>
<dbReference type="GeneID" id="102805658"/>
<evidence type="ECO:0000313" key="3">
    <source>
        <dbReference type="RefSeq" id="XP_006819209.1"/>
    </source>
</evidence>
<reference evidence="3" key="1">
    <citation type="submission" date="2025-08" db="UniProtKB">
        <authorList>
            <consortium name="RefSeq"/>
        </authorList>
    </citation>
    <scope>IDENTIFICATION</scope>
    <source>
        <tissue evidence="3">Testes</tissue>
    </source>
</reference>
<proteinExistence type="predicted"/>
<gene>
    <name evidence="3" type="primary">LOC102805658</name>
</gene>
<keyword evidence="2" id="KW-1185">Reference proteome</keyword>
<name>A0ABM0MGR8_SACKO</name>
<feature type="signal peptide" evidence="1">
    <location>
        <begin position="1"/>
        <end position="20"/>
    </location>
</feature>
<organism evidence="2 3">
    <name type="scientific">Saccoglossus kowalevskii</name>
    <name type="common">Acorn worm</name>
    <dbReference type="NCBI Taxonomy" id="10224"/>
    <lineage>
        <taxon>Eukaryota</taxon>
        <taxon>Metazoa</taxon>
        <taxon>Hemichordata</taxon>
        <taxon>Enteropneusta</taxon>
        <taxon>Harrimaniidae</taxon>
        <taxon>Saccoglossus</taxon>
    </lineage>
</organism>
<evidence type="ECO:0000256" key="1">
    <source>
        <dbReference type="SAM" id="SignalP"/>
    </source>
</evidence>
<dbReference type="RefSeq" id="XP_006819209.1">
    <property type="nucleotide sequence ID" value="XM_006819146.1"/>
</dbReference>
<evidence type="ECO:0000313" key="2">
    <source>
        <dbReference type="Proteomes" id="UP000694865"/>
    </source>
</evidence>
<keyword evidence="1" id="KW-0732">Signal</keyword>
<feature type="chain" id="PRO_5045906567" evidence="1">
    <location>
        <begin position="21"/>
        <end position="118"/>
    </location>
</feature>
<accession>A0ABM0MGR8</accession>